<keyword evidence="2" id="KW-1185">Reference proteome</keyword>
<dbReference type="Proteomes" id="UP001054945">
    <property type="component" value="Unassembled WGS sequence"/>
</dbReference>
<comment type="caution">
    <text evidence="1">The sequence shown here is derived from an EMBL/GenBank/DDBJ whole genome shotgun (WGS) entry which is preliminary data.</text>
</comment>
<accession>A0AAV4XG01</accession>
<proteinExistence type="predicted"/>
<evidence type="ECO:0000313" key="1">
    <source>
        <dbReference type="EMBL" id="GIY92881.1"/>
    </source>
</evidence>
<name>A0AAV4XG01_CAEEX</name>
<organism evidence="1 2">
    <name type="scientific">Caerostris extrusa</name>
    <name type="common">Bark spider</name>
    <name type="synonym">Caerostris bankana</name>
    <dbReference type="NCBI Taxonomy" id="172846"/>
    <lineage>
        <taxon>Eukaryota</taxon>
        <taxon>Metazoa</taxon>
        <taxon>Ecdysozoa</taxon>
        <taxon>Arthropoda</taxon>
        <taxon>Chelicerata</taxon>
        <taxon>Arachnida</taxon>
        <taxon>Araneae</taxon>
        <taxon>Araneomorphae</taxon>
        <taxon>Entelegynae</taxon>
        <taxon>Araneoidea</taxon>
        <taxon>Araneidae</taxon>
        <taxon>Caerostris</taxon>
    </lineage>
</organism>
<dbReference type="EMBL" id="BPLR01017596">
    <property type="protein sequence ID" value="GIY92881.1"/>
    <property type="molecule type" value="Genomic_DNA"/>
</dbReference>
<reference evidence="1 2" key="1">
    <citation type="submission" date="2021-06" db="EMBL/GenBank/DDBJ databases">
        <title>Caerostris extrusa draft genome.</title>
        <authorList>
            <person name="Kono N."/>
            <person name="Arakawa K."/>
        </authorList>
    </citation>
    <scope>NUCLEOTIDE SEQUENCE [LARGE SCALE GENOMIC DNA]</scope>
</reference>
<dbReference type="AlphaFoldDB" id="A0AAV4XG01"/>
<sequence length="99" mass="11267">MSKPSIRISDKSIVVINNKRSWLCENANDLSRPYRSGVNITENILVLHCLDASEDISESSLISHCSLRRRNQRNLCCKTVLNFPSKVFCEITHGDESRC</sequence>
<evidence type="ECO:0000313" key="2">
    <source>
        <dbReference type="Proteomes" id="UP001054945"/>
    </source>
</evidence>
<gene>
    <name evidence="1" type="ORF">CEXT_488291</name>
</gene>
<protein>
    <submittedName>
        <fullName evidence="1">Uncharacterized protein</fullName>
    </submittedName>
</protein>